<protein>
    <submittedName>
        <fullName evidence="2">Uncharacterized protein</fullName>
    </submittedName>
</protein>
<sequence length="72" mass="8203">MMEGFYGVRSKILLSVLASSLPLLSEGIDPHSTQDRANLRASINFHYRNSEPHLDLSNFRSRSQLQLRINGF</sequence>
<evidence type="ECO:0000256" key="1">
    <source>
        <dbReference type="SAM" id="SignalP"/>
    </source>
</evidence>
<reference evidence="2" key="1">
    <citation type="submission" date="2022-08" db="EMBL/GenBank/DDBJ databases">
        <authorList>
            <consortium name="DOE Joint Genome Institute"/>
            <person name="Min B."/>
            <person name="Riley R."/>
            <person name="Sierra-Patev S."/>
            <person name="Naranjo-Ortiz M."/>
            <person name="Looney B."/>
            <person name="Konkel Z."/>
            <person name="Slot J.C."/>
            <person name="Sakamoto Y."/>
            <person name="Steenwyk J.L."/>
            <person name="Rokas A."/>
            <person name="Carro J."/>
            <person name="Camarero S."/>
            <person name="Ferreira P."/>
            <person name="Molpeceres G."/>
            <person name="Ruiz-Duenas F.J."/>
            <person name="Serrano A."/>
            <person name="Henrissat B."/>
            <person name="Drula E."/>
            <person name="Hughes K.W."/>
            <person name="Mata J.L."/>
            <person name="Ishikawa N.K."/>
            <person name="Vargas-Isla R."/>
            <person name="Ushijima S."/>
            <person name="Smith C.A."/>
            <person name="Ahrendt S."/>
            <person name="Andreopoulos W."/>
            <person name="He G."/>
            <person name="Labutti K."/>
            <person name="Lipzen A."/>
            <person name="Ng V."/>
            <person name="Sandor L."/>
            <person name="Barry K."/>
            <person name="Martinez A.T."/>
            <person name="Xiao Y."/>
            <person name="Gibbons J.G."/>
            <person name="Terashima K."/>
            <person name="Hibbett D.S."/>
            <person name="Grigoriev I.V."/>
        </authorList>
    </citation>
    <scope>NUCLEOTIDE SEQUENCE</scope>
    <source>
        <strain evidence="2">TFB10827</strain>
    </source>
</reference>
<keyword evidence="3" id="KW-1185">Reference proteome</keyword>
<dbReference type="Proteomes" id="UP001163828">
    <property type="component" value="Unassembled WGS sequence"/>
</dbReference>
<dbReference type="EMBL" id="MU790560">
    <property type="protein sequence ID" value="KAJ3998388.1"/>
    <property type="molecule type" value="Genomic_DNA"/>
</dbReference>
<keyword evidence="1" id="KW-0732">Signal</keyword>
<accession>A0ABQ8QIW8</accession>
<gene>
    <name evidence="2" type="ORF">F5050DRAFT_1745299</name>
</gene>
<organism evidence="2 3">
    <name type="scientific">Lentinula boryana</name>
    <dbReference type="NCBI Taxonomy" id="40481"/>
    <lineage>
        <taxon>Eukaryota</taxon>
        <taxon>Fungi</taxon>
        <taxon>Dikarya</taxon>
        <taxon>Basidiomycota</taxon>
        <taxon>Agaricomycotina</taxon>
        <taxon>Agaricomycetes</taxon>
        <taxon>Agaricomycetidae</taxon>
        <taxon>Agaricales</taxon>
        <taxon>Marasmiineae</taxon>
        <taxon>Omphalotaceae</taxon>
        <taxon>Lentinula</taxon>
    </lineage>
</organism>
<evidence type="ECO:0000313" key="2">
    <source>
        <dbReference type="EMBL" id="KAJ3998388.1"/>
    </source>
</evidence>
<name>A0ABQ8QIW8_9AGAR</name>
<comment type="caution">
    <text evidence="2">The sequence shown here is derived from an EMBL/GenBank/DDBJ whole genome shotgun (WGS) entry which is preliminary data.</text>
</comment>
<evidence type="ECO:0000313" key="3">
    <source>
        <dbReference type="Proteomes" id="UP001163828"/>
    </source>
</evidence>
<feature type="chain" id="PRO_5047402288" evidence="1">
    <location>
        <begin position="28"/>
        <end position="72"/>
    </location>
</feature>
<feature type="signal peptide" evidence="1">
    <location>
        <begin position="1"/>
        <end position="27"/>
    </location>
</feature>
<proteinExistence type="predicted"/>